<dbReference type="Proteomes" id="UP001432027">
    <property type="component" value="Unassembled WGS sequence"/>
</dbReference>
<dbReference type="EMBL" id="BTSX01000005">
    <property type="protein sequence ID" value="GMT00050.1"/>
    <property type="molecule type" value="Genomic_DNA"/>
</dbReference>
<dbReference type="AlphaFoldDB" id="A0AAV5TZS7"/>
<sequence>MIPSSNPLSPSTSYVRDSLILPGLHPTSRYSGFGENWVYAGLGDGRYIFLLGNRRASVPREGMRNRMVEDQFMSFELQ</sequence>
<evidence type="ECO:0000313" key="1">
    <source>
        <dbReference type="EMBL" id="GMT00050.1"/>
    </source>
</evidence>
<comment type="caution">
    <text evidence="1">The sequence shown here is derived from an EMBL/GenBank/DDBJ whole genome shotgun (WGS) entry which is preliminary data.</text>
</comment>
<organism evidence="1 2">
    <name type="scientific">Pristionchus entomophagus</name>
    <dbReference type="NCBI Taxonomy" id="358040"/>
    <lineage>
        <taxon>Eukaryota</taxon>
        <taxon>Metazoa</taxon>
        <taxon>Ecdysozoa</taxon>
        <taxon>Nematoda</taxon>
        <taxon>Chromadorea</taxon>
        <taxon>Rhabditida</taxon>
        <taxon>Rhabditina</taxon>
        <taxon>Diplogasteromorpha</taxon>
        <taxon>Diplogasteroidea</taxon>
        <taxon>Neodiplogasteridae</taxon>
        <taxon>Pristionchus</taxon>
    </lineage>
</organism>
<accession>A0AAV5TZS7</accession>
<gene>
    <name evidence="1" type="ORF">PENTCL1PPCAC_22224</name>
</gene>
<proteinExistence type="predicted"/>
<name>A0AAV5TZS7_9BILA</name>
<reference evidence="1" key="1">
    <citation type="submission" date="2023-10" db="EMBL/GenBank/DDBJ databases">
        <title>Genome assembly of Pristionchus species.</title>
        <authorList>
            <person name="Yoshida K."/>
            <person name="Sommer R.J."/>
        </authorList>
    </citation>
    <scope>NUCLEOTIDE SEQUENCE</scope>
    <source>
        <strain evidence="1">RS0144</strain>
    </source>
</reference>
<keyword evidence="2" id="KW-1185">Reference proteome</keyword>
<evidence type="ECO:0000313" key="2">
    <source>
        <dbReference type="Proteomes" id="UP001432027"/>
    </source>
</evidence>
<protein>
    <submittedName>
        <fullName evidence="1">Uncharacterized protein</fullName>
    </submittedName>
</protein>
<feature type="non-terminal residue" evidence="1">
    <location>
        <position position="78"/>
    </location>
</feature>